<sequence length="22" mass="2523">MHTVQPSTCTKPQSMDFVILCR</sequence>
<protein>
    <submittedName>
        <fullName evidence="1">Uncharacterized protein</fullName>
    </submittedName>
</protein>
<evidence type="ECO:0000313" key="1">
    <source>
        <dbReference type="EnsemblPlants" id="Solyc10g075140.1.1"/>
    </source>
</evidence>
<proteinExistence type="predicted"/>
<evidence type="ECO:0000313" key="2">
    <source>
        <dbReference type="Proteomes" id="UP000004994"/>
    </source>
</evidence>
<accession>K4D1V5</accession>
<dbReference type="EnsemblPlants" id="Solyc10g075140.1.1">
    <property type="protein sequence ID" value="Solyc10g075140.1.1"/>
    <property type="gene ID" value="Solyc10g075140.1"/>
</dbReference>
<dbReference type="HOGENOM" id="CLU_3425407_0_0_1"/>
<reference evidence="1" key="2">
    <citation type="submission" date="2015-06" db="UniProtKB">
        <authorList>
            <consortium name="EnsemblPlants"/>
        </authorList>
    </citation>
    <scope>IDENTIFICATION</scope>
    <source>
        <strain evidence="1">cv. Heinz 1706</strain>
    </source>
</reference>
<keyword evidence="2" id="KW-1185">Reference proteome</keyword>
<dbReference type="Gramene" id="Solyc10g075140.1.1">
    <property type="protein sequence ID" value="Solyc10g075140.1.1"/>
    <property type="gene ID" value="Solyc10g075140.1"/>
</dbReference>
<dbReference type="Proteomes" id="UP000004994">
    <property type="component" value="Chromosome 10"/>
</dbReference>
<dbReference type="InParanoid" id="K4D1V5"/>
<dbReference type="AlphaFoldDB" id="K4D1V5"/>
<name>K4D1V5_SOLLC</name>
<reference evidence="1" key="1">
    <citation type="journal article" date="2012" name="Nature">
        <title>The tomato genome sequence provides insights into fleshy fruit evolution.</title>
        <authorList>
            <consortium name="Tomato Genome Consortium"/>
        </authorList>
    </citation>
    <scope>NUCLEOTIDE SEQUENCE [LARGE SCALE GENOMIC DNA]</scope>
    <source>
        <strain evidence="1">cv. Heinz 1706</strain>
    </source>
</reference>
<organism evidence="1">
    <name type="scientific">Solanum lycopersicum</name>
    <name type="common">Tomato</name>
    <name type="synonym">Lycopersicon esculentum</name>
    <dbReference type="NCBI Taxonomy" id="4081"/>
    <lineage>
        <taxon>Eukaryota</taxon>
        <taxon>Viridiplantae</taxon>
        <taxon>Streptophyta</taxon>
        <taxon>Embryophyta</taxon>
        <taxon>Tracheophyta</taxon>
        <taxon>Spermatophyta</taxon>
        <taxon>Magnoliopsida</taxon>
        <taxon>eudicotyledons</taxon>
        <taxon>Gunneridae</taxon>
        <taxon>Pentapetalae</taxon>
        <taxon>asterids</taxon>
        <taxon>lamiids</taxon>
        <taxon>Solanales</taxon>
        <taxon>Solanaceae</taxon>
        <taxon>Solanoideae</taxon>
        <taxon>Solaneae</taxon>
        <taxon>Solanum</taxon>
        <taxon>Solanum subgen. Lycopersicon</taxon>
    </lineage>
</organism>
<dbReference type="PaxDb" id="4081-Solyc10g075140.1.1"/>